<gene>
    <name evidence="2" type="ordered locus">HCH_05520</name>
</gene>
<accession>Q2SAZ2</accession>
<dbReference type="InterPro" id="IPR001509">
    <property type="entry name" value="Epimerase_deHydtase"/>
</dbReference>
<dbReference type="OrthoDB" id="9803010at2"/>
<keyword evidence="3" id="KW-1185">Reference proteome</keyword>
<dbReference type="Gene3D" id="3.40.50.720">
    <property type="entry name" value="NAD(P)-binding Rossmann-like Domain"/>
    <property type="match status" value="1"/>
</dbReference>
<reference evidence="2 3" key="1">
    <citation type="journal article" date="2005" name="Nucleic Acids Res.">
        <title>Genomic blueprint of Hahella chejuensis, a marine microbe producing an algicidal agent.</title>
        <authorList>
            <person name="Jeong H."/>
            <person name="Yim J.H."/>
            <person name="Lee C."/>
            <person name="Choi S.-H."/>
            <person name="Park Y.K."/>
            <person name="Yoon S.H."/>
            <person name="Hur C.-G."/>
            <person name="Kang H.-Y."/>
            <person name="Kim D."/>
            <person name="Lee H.H."/>
            <person name="Park K.H."/>
            <person name="Park S.-H."/>
            <person name="Park H.-S."/>
            <person name="Lee H.K."/>
            <person name="Oh T.K."/>
            <person name="Kim J.F."/>
        </authorList>
    </citation>
    <scope>NUCLEOTIDE SEQUENCE [LARGE SCALE GENOMIC DNA]</scope>
    <source>
        <strain evidence="2 3">KCTC 2396</strain>
    </source>
</reference>
<dbReference type="InterPro" id="IPR036291">
    <property type="entry name" value="NAD(P)-bd_dom_sf"/>
</dbReference>
<dbReference type="STRING" id="349521.HCH_05520"/>
<feature type="domain" description="NAD-dependent epimerase/dehydratase" evidence="1">
    <location>
        <begin position="3"/>
        <end position="224"/>
    </location>
</feature>
<dbReference type="InterPro" id="IPR050177">
    <property type="entry name" value="Lipid_A_modif_metabolic_enz"/>
</dbReference>
<name>Q2SAZ2_HAHCH</name>
<dbReference type="AlphaFoldDB" id="Q2SAZ2"/>
<sequence>MKILVTGGTGMLGQSIVRNYQGRFDIRFMGRNQTLGARIASETGAIFFPAALQQQALLHEACKGVDAVIHCAALSSPWGAREEFETANVDGTINILAAAEANGVRKFVHISTPSLYFQFRDALNIPETQPLGPRFCNDYAATKARAEHLVTASPLHTVILRPRGIFGPHDNAILPRIIGAVRKGVLWLPSGRNPEIDLTYVDNVADAAMLALQQPVERGAVFNISNGEPVRLLDVLTQLFIAMGRPTPIKTLPYGALAPVIAGAEWLRAHLPGRPEPKLTRYSAGLFHYHQTLDISKARTQLGYAPAVSIAEGIERYVHWRQSQAV</sequence>
<organism evidence="2 3">
    <name type="scientific">Hahella chejuensis (strain KCTC 2396)</name>
    <dbReference type="NCBI Taxonomy" id="349521"/>
    <lineage>
        <taxon>Bacteria</taxon>
        <taxon>Pseudomonadati</taxon>
        <taxon>Pseudomonadota</taxon>
        <taxon>Gammaproteobacteria</taxon>
        <taxon>Oceanospirillales</taxon>
        <taxon>Hahellaceae</taxon>
        <taxon>Hahella</taxon>
    </lineage>
</organism>
<dbReference type="Pfam" id="PF01370">
    <property type="entry name" value="Epimerase"/>
    <property type="match status" value="1"/>
</dbReference>
<dbReference type="PANTHER" id="PTHR43245">
    <property type="entry name" value="BIFUNCTIONAL POLYMYXIN RESISTANCE PROTEIN ARNA"/>
    <property type="match status" value="1"/>
</dbReference>
<dbReference type="eggNOG" id="COG0451">
    <property type="taxonomic scope" value="Bacteria"/>
</dbReference>
<protein>
    <submittedName>
        <fullName evidence="2">Nucleoside-diphosphate-sugar epimerase</fullName>
    </submittedName>
</protein>
<evidence type="ECO:0000313" key="3">
    <source>
        <dbReference type="Proteomes" id="UP000000238"/>
    </source>
</evidence>
<dbReference type="SUPFAM" id="SSF51735">
    <property type="entry name" value="NAD(P)-binding Rossmann-fold domains"/>
    <property type="match status" value="1"/>
</dbReference>
<dbReference type="RefSeq" id="WP_011399245.1">
    <property type="nucleotide sequence ID" value="NC_007645.1"/>
</dbReference>
<evidence type="ECO:0000259" key="1">
    <source>
        <dbReference type="Pfam" id="PF01370"/>
    </source>
</evidence>
<dbReference type="KEGG" id="hch:HCH_05520"/>
<dbReference type="Proteomes" id="UP000000238">
    <property type="component" value="Chromosome"/>
</dbReference>
<dbReference type="HOGENOM" id="CLU_007383_6_1_6"/>
<dbReference type="EMBL" id="CP000155">
    <property type="protein sequence ID" value="ABC32182.1"/>
    <property type="molecule type" value="Genomic_DNA"/>
</dbReference>
<dbReference type="PANTHER" id="PTHR43245:SF24">
    <property type="entry name" value="DEHYDROGENASE"/>
    <property type="match status" value="1"/>
</dbReference>
<proteinExistence type="predicted"/>
<evidence type="ECO:0000313" key="2">
    <source>
        <dbReference type="EMBL" id="ABC32182.1"/>
    </source>
</evidence>